<evidence type="ECO:0000256" key="13">
    <source>
        <dbReference type="SAM" id="Phobius"/>
    </source>
</evidence>
<keyword evidence="5 13" id="KW-1133">Transmembrane helix</keyword>
<dbReference type="GO" id="GO:0000139">
    <property type="term" value="C:Golgi membrane"/>
    <property type="evidence" value="ECO:0007669"/>
    <property type="project" value="UniProtKB-SubCell"/>
</dbReference>
<feature type="transmembrane region" description="Helical" evidence="13">
    <location>
        <begin position="903"/>
        <end position="924"/>
    </location>
</feature>
<feature type="transmembrane region" description="Helical" evidence="13">
    <location>
        <begin position="749"/>
        <end position="770"/>
    </location>
</feature>
<evidence type="ECO:0000256" key="7">
    <source>
        <dbReference type="ARBA" id="ARBA00023136"/>
    </source>
</evidence>
<evidence type="ECO:0000256" key="1">
    <source>
        <dbReference type="ARBA" id="ARBA00004653"/>
    </source>
</evidence>
<dbReference type="Proteomes" id="UP000009183">
    <property type="component" value="Unassembled WGS sequence, unordered"/>
</dbReference>
<dbReference type="eggNOG" id="ENOG502QS7H">
    <property type="taxonomic scope" value="Eukaryota"/>
</dbReference>
<name>F6H875_VITVI</name>
<dbReference type="GO" id="GO:0030244">
    <property type="term" value="P:cellulose biosynthetic process"/>
    <property type="evidence" value="ECO:0000318"/>
    <property type="project" value="GO_Central"/>
</dbReference>
<evidence type="ECO:0000313" key="14">
    <source>
        <dbReference type="EMBL" id="CCB48418.1"/>
    </source>
</evidence>
<dbReference type="GO" id="GO:0071555">
    <property type="term" value="P:cell wall organization"/>
    <property type="evidence" value="ECO:0007669"/>
    <property type="project" value="UniProtKB-KW"/>
</dbReference>
<dbReference type="GO" id="GO:0016760">
    <property type="term" value="F:cellulose synthase (UDP-forming) activity"/>
    <property type="evidence" value="ECO:0007669"/>
    <property type="project" value="InterPro"/>
</dbReference>
<feature type="transmembrane region" description="Helical" evidence="13">
    <location>
        <begin position="791"/>
        <end position="818"/>
    </location>
</feature>
<evidence type="ECO:0008006" key="16">
    <source>
        <dbReference type="Google" id="ProtNLM"/>
    </source>
</evidence>
<evidence type="ECO:0000256" key="4">
    <source>
        <dbReference type="ARBA" id="ARBA00022692"/>
    </source>
</evidence>
<evidence type="ECO:0000256" key="10">
    <source>
        <dbReference type="PIRSR" id="PIRSR605150-1"/>
    </source>
</evidence>
<dbReference type="Pfam" id="PF03552">
    <property type="entry name" value="Cellulose_synt"/>
    <property type="match status" value="3"/>
</dbReference>
<gene>
    <name evidence="14" type="ORF">VIT_00s0469g00010</name>
</gene>
<dbReference type="InterPro" id="IPR005150">
    <property type="entry name" value="Cellulose_synth"/>
</dbReference>
<evidence type="ECO:0000313" key="15">
    <source>
        <dbReference type="Proteomes" id="UP000009183"/>
    </source>
</evidence>
<feature type="active site" evidence="10">
    <location>
        <position position="142"/>
    </location>
</feature>
<reference evidence="15" key="1">
    <citation type="journal article" date="2007" name="Nature">
        <title>The grapevine genome sequence suggests ancestral hexaploidization in major angiosperm phyla.</title>
        <authorList>
            <consortium name="The French-Italian Public Consortium for Grapevine Genome Characterization."/>
            <person name="Jaillon O."/>
            <person name="Aury J.-M."/>
            <person name="Noel B."/>
            <person name="Policriti A."/>
            <person name="Clepet C."/>
            <person name="Casagrande A."/>
            <person name="Choisne N."/>
            <person name="Aubourg S."/>
            <person name="Vitulo N."/>
            <person name="Jubin C."/>
            <person name="Vezzi A."/>
            <person name="Legeai F."/>
            <person name="Hugueney P."/>
            <person name="Dasilva C."/>
            <person name="Horner D."/>
            <person name="Mica E."/>
            <person name="Jublot D."/>
            <person name="Poulain J."/>
            <person name="Bruyere C."/>
            <person name="Billault A."/>
            <person name="Segurens B."/>
            <person name="Gouyvenoux M."/>
            <person name="Ugarte E."/>
            <person name="Cattonaro F."/>
            <person name="Anthouard V."/>
            <person name="Vico V."/>
            <person name="Del Fabbro C."/>
            <person name="Alaux M."/>
            <person name="Di Gaspero G."/>
            <person name="Dumas V."/>
            <person name="Felice N."/>
            <person name="Paillard S."/>
            <person name="Juman I."/>
            <person name="Moroldo M."/>
            <person name="Scalabrin S."/>
            <person name="Canaguier A."/>
            <person name="Le Clainche I."/>
            <person name="Malacrida G."/>
            <person name="Durand E."/>
            <person name="Pesole G."/>
            <person name="Laucou V."/>
            <person name="Chatelet P."/>
            <person name="Merdinoglu D."/>
            <person name="Delledonne M."/>
            <person name="Pezzotti M."/>
            <person name="Lecharny A."/>
            <person name="Scarpelli C."/>
            <person name="Artiguenave F."/>
            <person name="Pe M.E."/>
            <person name="Valle G."/>
            <person name="Morgante M."/>
            <person name="Caboche M."/>
            <person name="Adam-Blondon A.-F."/>
            <person name="Weissenbach J."/>
            <person name="Quetier F."/>
            <person name="Wincker P."/>
        </authorList>
    </citation>
    <scope>NUCLEOTIDE SEQUENCE [LARGE SCALE GENOMIC DNA]</scope>
    <source>
        <strain evidence="15">cv. Pinot noir / PN40024</strain>
    </source>
</reference>
<evidence type="ECO:0000256" key="12">
    <source>
        <dbReference type="PIRSR" id="PIRSR605150-3"/>
    </source>
</evidence>
<dbReference type="FunFam" id="3.90.550.10:FF:000173">
    <property type="entry name" value="Cellulose synthase-like protein E1"/>
    <property type="match status" value="2"/>
</dbReference>
<feature type="transmembrane region" description="Helical" evidence="13">
    <location>
        <begin position="838"/>
        <end position="859"/>
    </location>
</feature>
<evidence type="ECO:0000256" key="6">
    <source>
        <dbReference type="ARBA" id="ARBA00023034"/>
    </source>
</evidence>
<dbReference type="STRING" id="29760.F6H875"/>
<dbReference type="GO" id="GO:0016759">
    <property type="term" value="F:cellulose synthase activity"/>
    <property type="evidence" value="ECO:0000318"/>
    <property type="project" value="GO_Central"/>
</dbReference>
<keyword evidence="6" id="KW-0333">Golgi apparatus</keyword>
<comment type="function">
    <text evidence="9">Thought to be a Golgi-localized beta-glycan synthase that polymerize the backbones of noncellulosic polysaccharides (hemicelluloses) of plant cell wall.</text>
</comment>
<evidence type="ECO:0000256" key="3">
    <source>
        <dbReference type="ARBA" id="ARBA00022679"/>
    </source>
</evidence>
<feature type="active site" evidence="10">
    <location>
        <position position="639"/>
    </location>
</feature>
<organism evidence="14 15">
    <name type="scientific">Vitis vinifera</name>
    <name type="common">Grape</name>
    <dbReference type="NCBI Taxonomy" id="29760"/>
    <lineage>
        <taxon>Eukaryota</taxon>
        <taxon>Viridiplantae</taxon>
        <taxon>Streptophyta</taxon>
        <taxon>Embryophyta</taxon>
        <taxon>Tracheophyta</taxon>
        <taxon>Spermatophyta</taxon>
        <taxon>Magnoliopsida</taxon>
        <taxon>eudicotyledons</taxon>
        <taxon>Gunneridae</taxon>
        <taxon>Pentapetalae</taxon>
        <taxon>rosids</taxon>
        <taxon>Vitales</taxon>
        <taxon>Vitaceae</taxon>
        <taxon>Viteae</taxon>
        <taxon>Vitis</taxon>
    </lineage>
</organism>
<dbReference type="GO" id="GO:0009833">
    <property type="term" value="P:plant-type primary cell wall biogenesis"/>
    <property type="evidence" value="ECO:0000318"/>
    <property type="project" value="GO_Central"/>
</dbReference>
<keyword evidence="2" id="KW-0328">Glycosyltransferase</keyword>
<feature type="binding site" evidence="11">
    <location>
        <position position="113"/>
    </location>
    <ligand>
        <name>UDP-alpha-D-glucose</name>
        <dbReference type="ChEBI" id="CHEBI:58885"/>
    </ligand>
</feature>
<keyword evidence="8" id="KW-0961">Cell wall biogenesis/degradation</keyword>
<feature type="binding site" evidence="12">
    <location>
        <position position="285"/>
    </location>
    <ligand>
        <name>Mn(2+)</name>
        <dbReference type="ChEBI" id="CHEBI:29035"/>
    </ligand>
</feature>
<sequence>MGKERNLPLFETKVAKGRNLFRCYAASVFVGIIFICVYRAIHFPAANGQVLRRWAWMGLFLSELWFSLYWFVSQFSRWNPIYRYTFKDRLSQRYEKVLPGVDVFVCTADPTIEPPIMVINTVLSVMAYNYPSHKLSVYLSDDGGSDLTFYALLEASCFSELWLPFCRKFKIEPRSPAAYFSSTPQPNDCNPPMPLDWFSVKKAYEDMENRIETTTRLGRISEEIRKEHKGFLEWEYVATRQNHPSIVQILIDGRDGKAVDVEGQPLPTLVYLAREKRPQYHHNFKAGAMNSLIRVSSKISNGSIILNVDCDMYSNNSEIVRDALCFFMDEEKGHEIAYVQFPQNYSNLTRNDLYGTDMRVIETVEFPGMDACGGPCYVGSGCFHRRETLCGMKYSKECERGWKREYDRENRESASVLEESCKVLASCTYEENTQWGKEILIDGRDGKAVDVEGQPLPTLVYLAREKRPQYHHNFKAGAMNSLIRVSSKISNGSIILNVDCDMYSNNSEIVRDALCFFMDEEKGHEIAYVQFPQNYSNLTRNDLYGTDTRVIETVEFPGMDACGGPCYVGSGCFHRRETLCGMKYSKECERGWKREYDRENRESASVLEESCKVLASCTYEENTQWGKEMGLKYGCAVEDIITGLSIQCRGWKSIYCRPERNGFLGVVPTTLLQSLVQHKRWSEGQFQIFLSRHCPFVYGHKKIPLNLQFSYSPYSLWASTCLATLYYVTVPPLCLLGRVSLFPEISSLWILPFAYVVVAMYSYSLGEFLCSDGTIQGWWNEQRAWVYRRTTSYLFAFLDTILKLLGFVELSFVITAKVSDEDVSRRYEQEVMEFGSPSPMFTILATLAMLNLFCFVWSVQRVVVDVQDRALESLALQIILCGVLVLINLPLYQGLFFRKDKGAMPTSVTYKSVTLALLACAIALY</sequence>
<dbReference type="HOGENOM" id="CLU_001418_3_1_1"/>
<evidence type="ECO:0000256" key="9">
    <source>
        <dbReference type="ARBA" id="ARBA00037405"/>
    </source>
</evidence>
<proteinExistence type="predicted"/>
<dbReference type="PANTHER" id="PTHR13301">
    <property type="entry name" value="X-BOX TRANSCRIPTION FACTOR-RELATED"/>
    <property type="match status" value="1"/>
</dbReference>
<keyword evidence="4 13" id="KW-0812">Transmembrane</keyword>
<feature type="transmembrane region" description="Helical" evidence="13">
    <location>
        <begin position="21"/>
        <end position="41"/>
    </location>
</feature>
<dbReference type="Gene3D" id="3.90.550.10">
    <property type="entry name" value="Spore Coat Polysaccharide Biosynthesis Protein SpsA, Chain A"/>
    <property type="match status" value="3"/>
</dbReference>
<dbReference type="PaxDb" id="29760-VIT_00s0469g00010.t01"/>
<keyword evidence="3" id="KW-0808">Transferase</keyword>
<comment type="subcellular location">
    <subcellularLocation>
        <location evidence="1">Golgi apparatus membrane</location>
        <topology evidence="1">Multi-pass membrane protein</topology>
    </subcellularLocation>
</comment>
<evidence type="ECO:0000256" key="11">
    <source>
        <dbReference type="PIRSR" id="PIRSR605150-2"/>
    </source>
</evidence>
<dbReference type="InterPro" id="IPR029044">
    <property type="entry name" value="Nucleotide-diphossugar_trans"/>
</dbReference>
<dbReference type="EMBL" id="FN595278">
    <property type="protein sequence ID" value="CCB48418.1"/>
    <property type="molecule type" value="Genomic_DNA"/>
</dbReference>
<evidence type="ECO:0000256" key="5">
    <source>
        <dbReference type="ARBA" id="ARBA00022989"/>
    </source>
</evidence>
<keyword evidence="15" id="KW-1185">Reference proteome</keyword>
<dbReference type="AlphaFoldDB" id="F6H875"/>
<feature type="transmembrane region" description="Helical" evidence="13">
    <location>
        <begin position="871"/>
        <end position="891"/>
    </location>
</feature>
<keyword evidence="7 13" id="KW-0472">Membrane</keyword>
<evidence type="ECO:0000256" key="2">
    <source>
        <dbReference type="ARBA" id="ARBA00022676"/>
    </source>
</evidence>
<dbReference type="InParanoid" id="F6H875"/>
<dbReference type="GO" id="GO:0005886">
    <property type="term" value="C:plasma membrane"/>
    <property type="evidence" value="ECO:0000318"/>
    <property type="project" value="GO_Central"/>
</dbReference>
<protein>
    <recommendedName>
        <fullName evidence="16">Cellulose synthase-like protein E6</fullName>
    </recommendedName>
</protein>
<feature type="binding site" evidence="12">
    <location>
        <position position="309"/>
    </location>
    <ligand>
        <name>Mn(2+)</name>
        <dbReference type="ChEBI" id="CHEBI:29035"/>
    </ligand>
</feature>
<evidence type="ECO:0000256" key="8">
    <source>
        <dbReference type="ARBA" id="ARBA00023316"/>
    </source>
</evidence>
<dbReference type="FunFam" id="3.90.550.10:FF:000138">
    <property type="entry name" value="Cellulose synthase isolog"/>
    <property type="match status" value="1"/>
</dbReference>
<accession>F6H875</accession>
<feature type="binding site" evidence="11">
    <location>
        <position position="142"/>
    </location>
    <ligand>
        <name>UDP-alpha-D-glucose</name>
        <dbReference type="ChEBI" id="CHEBI:58885"/>
    </ligand>
</feature>